<reference evidence="2 3" key="1">
    <citation type="submission" date="2019-03" db="EMBL/GenBank/DDBJ databases">
        <title>Genomic Encyclopedia of Type Strains, Phase IV (KMG-IV): sequencing the most valuable type-strain genomes for metagenomic binning, comparative biology and taxonomic classification.</title>
        <authorList>
            <person name="Goeker M."/>
        </authorList>
    </citation>
    <scope>NUCLEOTIDE SEQUENCE [LARGE SCALE GENOMIC DNA]</scope>
    <source>
        <strain evidence="2 3">DSM 26377</strain>
    </source>
</reference>
<dbReference type="GO" id="GO:0005737">
    <property type="term" value="C:cytoplasm"/>
    <property type="evidence" value="ECO:0007669"/>
    <property type="project" value="TreeGrafter"/>
</dbReference>
<dbReference type="EMBL" id="SOBT01000011">
    <property type="protein sequence ID" value="TDU25840.1"/>
    <property type="molecule type" value="Genomic_DNA"/>
</dbReference>
<gene>
    <name evidence="2" type="ORF">DFR24_4285</name>
</gene>
<dbReference type="InterPro" id="IPR001509">
    <property type="entry name" value="Epimerase_deHydtase"/>
</dbReference>
<dbReference type="OrthoDB" id="9801785at2"/>
<dbReference type="GO" id="GO:0004029">
    <property type="term" value="F:aldehyde dehydrogenase (NAD+) activity"/>
    <property type="evidence" value="ECO:0007669"/>
    <property type="project" value="TreeGrafter"/>
</dbReference>
<comment type="caution">
    <text evidence="2">The sequence shown here is derived from an EMBL/GenBank/DDBJ whole genome shotgun (WGS) entry which is preliminary data.</text>
</comment>
<evidence type="ECO:0000313" key="2">
    <source>
        <dbReference type="EMBL" id="TDU25840.1"/>
    </source>
</evidence>
<proteinExistence type="predicted"/>
<dbReference type="Proteomes" id="UP000295341">
    <property type="component" value="Unassembled WGS sequence"/>
</dbReference>
<organism evidence="2 3">
    <name type="scientific">Panacagrimonas perspica</name>
    <dbReference type="NCBI Taxonomy" id="381431"/>
    <lineage>
        <taxon>Bacteria</taxon>
        <taxon>Pseudomonadati</taxon>
        <taxon>Pseudomonadota</taxon>
        <taxon>Gammaproteobacteria</taxon>
        <taxon>Nevskiales</taxon>
        <taxon>Nevskiaceae</taxon>
        <taxon>Panacagrimonas</taxon>
    </lineage>
</organism>
<dbReference type="Gene3D" id="3.40.50.720">
    <property type="entry name" value="NAD(P)-binding Rossmann-like Domain"/>
    <property type="match status" value="1"/>
</dbReference>
<keyword evidence="3" id="KW-1185">Reference proteome</keyword>
<dbReference type="PANTHER" id="PTHR48079">
    <property type="entry name" value="PROTEIN YEEZ"/>
    <property type="match status" value="1"/>
</dbReference>
<dbReference type="PANTHER" id="PTHR48079:SF6">
    <property type="entry name" value="NAD(P)-BINDING DOMAIN-CONTAINING PROTEIN-RELATED"/>
    <property type="match status" value="1"/>
</dbReference>
<dbReference type="InterPro" id="IPR036291">
    <property type="entry name" value="NAD(P)-bd_dom_sf"/>
</dbReference>
<dbReference type="InterPro" id="IPR051783">
    <property type="entry name" value="NAD(P)-dependent_oxidoreduct"/>
</dbReference>
<sequence length="332" mass="36105">MKDSARTAFVTGGTGFVGINLVKRLTSEGWSVTALHRPTSNLDHLRRFPVRLVAGDLTDTASLERAVPEGVDTVFHVAADLSFAAAGEEQQYRSNVLGTRHLLGIARRRGARCFVHTSTLGTYGGRPGIIDERSPQLGGTSPLHYSRSKWLAEEEVRRAASEGFNALILNPGGILGPYDSRTWGTFFFLVRDGLLPYAPDQGQMVWCHVDDVVGAQVAASTRGRRGENYILGGESAPLHVVAAEMAALLGIPNRTRPLPTALLADLARAQAAIAEHTGEPAIYTPDIVEVFSDTYVCRSDKAVGELGYRTHTLREMLTDCHRWLCDEGLLAR</sequence>
<accession>A0A4S3K411</accession>
<evidence type="ECO:0000259" key="1">
    <source>
        <dbReference type="Pfam" id="PF01370"/>
    </source>
</evidence>
<evidence type="ECO:0000313" key="3">
    <source>
        <dbReference type="Proteomes" id="UP000295341"/>
    </source>
</evidence>
<dbReference type="AlphaFoldDB" id="A0A4S3K411"/>
<protein>
    <submittedName>
        <fullName evidence="2">Dihydroflavonol-4-reductase</fullName>
    </submittedName>
</protein>
<dbReference type="Pfam" id="PF01370">
    <property type="entry name" value="Epimerase"/>
    <property type="match status" value="1"/>
</dbReference>
<name>A0A4S3K411_9GAMM</name>
<feature type="domain" description="NAD-dependent epimerase/dehydratase" evidence="1">
    <location>
        <begin position="9"/>
        <end position="232"/>
    </location>
</feature>
<dbReference type="RefSeq" id="WP_133883421.1">
    <property type="nucleotide sequence ID" value="NZ_MWIN01000013.1"/>
</dbReference>
<dbReference type="SUPFAM" id="SSF51735">
    <property type="entry name" value="NAD(P)-binding Rossmann-fold domains"/>
    <property type="match status" value="1"/>
</dbReference>